<dbReference type="Gene3D" id="3.30.160.60">
    <property type="entry name" value="Classic Zinc Finger"/>
    <property type="match status" value="3"/>
</dbReference>
<evidence type="ECO:0000256" key="4">
    <source>
        <dbReference type="ARBA" id="ARBA00022833"/>
    </source>
</evidence>
<organism evidence="7 8">
    <name type="scientific">Cyphomyrmex costatus</name>
    <dbReference type="NCBI Taxonomy" id="456900"/>
    <lineage>
        <taxon>Eukaryota</taxon>
        <taxon>Metazoa</taxon>
        <taxon>Ecdysozoa</taxon>
        <taxon>Arthropoda</taxon>
        <taxon>Hexapoda</taxon>
        <taxon>Insecta</taxon>
        <taxon>Pterygota</taxon>
        <taxon>Neoptera</taxon>
        <taxon>Endopterygota</taxon>
        <taxon>Hymenoptera</taxon>
        <taxon>Apocrita</taxon>
        <taxon>Aculeata</taxon>
        <taxon>Formicoidea</taxon>
        <taxon>Formicidae</taxon>
        <taxon>Myrmicinae</taxon>
        <taxon>Cyphomyrmex</taxon>
    </lineage>
</organism>
<dbReference type="InterPro" id="IPR013087">
    <property type="entry name" value="Znf_C2H2_type"/>
</dbReference>
<dbReference type="EMBL" id="KQ977047">
    <property type="protein sequence ID" value="KYN06105.1"/>
    <property type="molecule type" value="Genomic_DNA"/>
</dbReference>
<sequence length="114" mass="13875">NLGKSHKCGICKKEFKDKSNIRHHERTHKGEKPYQCKLCEYKCVQLVHLNRHLISKHKNDERFKSKKHLYNLGKLYKCGICKKEFKDKTKFHIHERIHKDEKPYQCQFCEYKCV</sequence>
<dbReference type="Proteomes" id="UP000078542">
    <property type="component" value="Unassembled WGS sequence"/>
</dbReference>
<dbReference type="PANTHER" id="PTHR24379:SF121">
    <property type="entry name" value="C2H2-TYPE DOMAIN-CONTAINING PROTEIN"/>
    <property type="match status" value="1"/>
</dbReference>
<dbReference type="AlphaFoldDB" id="A0A151IMI3"/>
<keyword evidence="2" id="KW-0677">Repeat</keyword>
<dbReference type="PROSITE" id="PS50157">
    <property type="entry name" value="ZINC_FINGER_C2H2_2"/>
    <property type="match status" value="2"/>
</dbReference>
<dbReference type="SUPFAM" id="SSF57667">
    <property type="entry name" value="beta-beta-alpha zinc fingers"/>
    <property type="match status" value="2"/>
</dbReference>
<accession>A0A151IMI3</accession>
<evidence type="ECO:0000259" key="6">
    <source>
        <dbReference type="PROSITE" id="PS50157"/>
    </source>
</evidence>
<gene>
    <name evidence="7" type="ORF">ALC62_02967</name>
</gene>
<keyword evidence="8" id="KW-1185">Reference proteome</keyword>
<dbReference type="PANTHER" id="PTHR24379">
    <property type="entry name" value="KRAB AND ZINC FINGER DOMAIN-CONTAINING"/>
    <property type="match status" value="1"/>
</dbReference>
<dbReference type="GO" id="GO:0005634">
    <property type="term" value="C:nucleus"/>
    <property type="evidence" value="ECO:0007669"/>
    <property type="project" value="UniProtKB-ARBA"/>
</dbReference>
<evidence type="ECO:0000313" key="7">
    <source>
        <dbReference type="EMBL" id="KYN06105.1"/>
    </source>
</evidence>
<dbReference type="STRING" id="456900.A0A151IMI3"/>
<keyword evidence="4" id="KW-0862">Zinc</keyword>
<dbReference type="GO" id="GO:0008270">
    <property type="term" value="F:zinc ion binding"/>
    <property type="evidence" value="ECO:0007669"/>
    <property type="project" value="UniProtKB-KW"/>
</dbReference>
<dbReference type="SMART" id="SM00355">
    <property type="entry name" value="ZnF_C2H2"/>
    <property type="match status" value="3"/>
</dbReference>
<dbReference type="InterPro" id="IPR036236">
    <property type="entry name" value="Znf_C2H2_sf"/>
</dbReference>
<evidence type="ECO:0000256" key="2">
    <source>
        <dbReference type="ARBA" id="ARBA00022737"/>
    </source>
</evidence>
<protein>
    <recommendedName>
        <fullName evidence="6">C2H2-type domain-containing protein</fullName>
    </recommendedName>
</protein>
<dbReference type="PROSITE" id="PS00028">
    <property type="entry name" value="ZINC_FINGER_C2H2_1"/>
    <property type="match status" value="3"/>
</dbReference>
<name>A0A151IMI3_9HYME</name>
<evidence type="ECO:0000256" key="1">
    <source>
        <dbReference type="ARBA" id="ARBA00022723"/>
    </source>
</evidence>
<feature type="non-terminal residue" evidence="7">
    <location>
        <position position="1"/>
    </location>
</feature>
<evidence type="ECO:0000313" key="8">
    <source>
        <dbReference type="Proteomes" id="UP000078542"/>
    </source>
</evidence>
<dbReference type="Pfam" id="PF00096">
    <property type="entry name" value="zf-C2H2"/>
    <property type="match status" value="2"/>
</dbReference>
<evidence type="ECO:0000256" key="5">
    <source>
        <dbReference type="PROSITE-ProRule" id="PRU00042"/>
    </source>
</evidence>
<feature type="domain" description="C2H2-type" evidence="6">
    <location>
        <begin position="6"/>
        <end position="33"/>
    </location>
</feature>
<dbReference type="FunFam" id="3.30.160.60:FF:000446">
    <property type="entry name" value="Zinc finger protein"/>
    <property type="match status" value="2"/>
</dbReference>
<evidence type="ECO:0000256" key="3">
    <source>
        <dbReference type="ARBA" id="ARBA00022771"/>
    </source>
</evidence>
<feature type="domain" description="C2H2-type" evidence="6">
    <location>
        <begin position="76"/>
        <end position="103"/>
    </location>
</feature>
<keyword evidence="1" id="KW-0479">Metal-binding</keyword>
<reference evidence="7 8" key="1">
    <citation type="submission" date="2016-03" db="EMBL/GenBank/DDBJ databases">
        <title>Cyphomyrmex costatus WGS genome.</title>
        <authorList>
            <person name="Nygaard S."/>
            <person name="Hu H."/>
            <person name="Boomsma J."/>
            <person name="Zhang G."/>
        </authorList>
    </citation>
    <scope>NUCLEOTIDE SEQUENCE [LARGE SCALE GENOMIC DNA]</scope>
    <source>
        <strain evidence="7">MS0001</strain>
        <tissue evidence="7">Whole body</tissue>
    </source>
</reference>
<keyword evidence="3 5" id="KW-0863">Zinc-finger</keyword>
<proteinExistence type="predicted"/>